<dbReference type="EMBL" id="DSOK01000186">
    <property type="protein sequence ID" value="HEN15089.1"/>
    <property type="molecule type" value="Genomic_DNA"/>
</dbReference>
<dbReference type="Pfam" id="PF09969">
    <property type="entry name" value="DUF2203"/>
    <property type="match status" value="1"/>
</dbReference>
<sequence length="152" mass="17138">MGAMTIQAERAKQFTAASANRTLPLVRMIVSDIVELYREVADRRDRLAAMERGRANAPVREGDPYREEVEQVQRVLEQDEERLKTFVAELNDLGVELKDPVMGLVDFPTSMNGQTAYLCWKLGEPEVAFWHGLDSGFAGRQPLPPRVNDHAV</sequence>
<protein>
    <submittedName>
        <fullName evidence="1">DUF2203 family protein</fullName>
    </submittedName>
</protein>
<reference evidence="1" key="1">
    <citation type="journal article" date="2020" name="mSystems">
        <title>Genome- and Community-Level Interaction Insights into Carbon Utilization and Element Cycling Functions of Hydrothermarchaeota in Hydrothermal Sediment.</title>
        <authorList>
            <person name="Zhou Z."/>
            <person name="Liu Y."/>
            <person name="Xu W."/>
            <person name="Pan J."/>
            <person name="Luo Z.H."/>
            <person name="Li M."/>
        </authorList>
    </citation>
    <scope>NUCLEOTIDE SEQUENCE [LARGE SCALE GENOMIC DNA]</scope>
    <source>
        <strain evidence="1">SpSt-339</strain>
    </source>
</reference>
<gene>
    <name evidence="1" type="ORF">ENQ76_06425</name>
</gene>
<comment type="caution">
    <text evidence="1">The sequence shown here is derived from an EMBL/GenBank/DDBJ whole genome shotgun (WGS) entry which is preliminary data.</text>
</comment>
<organism evidence="1">
    <name type="scientific">Schlesneria paludicola</name>
    <dbReference type="NCBI Taxonomy" id="360056"/>
    <lineage>
        <taxon>Bacteria</taxon>
        <taxon>Pseudomonadati</taxon>
        <taxon>Planctomycetota</taxon>
        <taxon>Planctomycetia</taxon>
        <taxon>Planctomycetales</taxon>
        <taxon>Planctomycetaceae</taxon>
        <taxon>Schlesneria</taxon>
    </lineage>
</organism>
<evidence type="ECO:0000313" key="1">
    <source>
        <dbReference type="EMBL" id="HEN15089.1"/>
    </source>
</evidence>
<dbReference type="AlphaFoldDB" id="A0A7C2NXB2"/>
<accession>A0A7C2NXB2</accession>
<proteinExistence type="predicted"/>
<name>A0A7C2NXB2_9PLAN</name>
<dbReference type="PIRSF" id="PIRSF016498">
    <property type="entry name" value="UCP016498"/>
    <property type="match status" value="1"/>
</dbReference>
<dbReference type="InterPro" id="IPR018699">
    <property type="entry name" value="DUF2203"/>
</dbReference>